<evidence type="ECO:0000256" key="1">
    <source>
        <dbReference type="ARBA" id="ARBA00008901"/>
    </source>
</evidence>
<reference evidence="4" key="1">
    <citation type="journal article" date="2023" name="Mol. Biol. Evol.">
        <title>Third-Generation Sequencing Reveals the Adaptive Role of the Epigenome in Three Deep-Sea Polychaetes.</title>
        <authorList>
            <person name="Perez M."/>
            <person name="Aroh O."/>
            <person name="Sun Y."/>
            <person name="Lan Y."/>
            <person name="Juniper S.K."/>
            <person name="Young C.R."/>
            <person name="Angers B."/>
            <person name="Qian P.Y."/>
        </authorList>
    </citation>
    <scope>NUCLEOTIDE SEQUENCE</scope>
    <source>
        <strain evidence="4">R07B-5</strain>
    </source>
</reference>
<evidence type="ECO:0000256" key="2">
    <source>
        <dbReference type="SAM" id="MobiDB-lite"/>
    </source>
</evidence>
<evidence type="ECO:0000313" key="4">
    <source>
        <dbReference type="EMBL" id="KAK2193286.1"/>
    </source>
</evidence>
<organism evidence="4 5">
    <name type="scientific">Ridgeia piscesae</name>
    <name type="common">Tubeworm</name>
    <dbReference type="NCBI Taxonomy" id="27915"/>
    <lineage>
        <taxon>Eukaryota</taxon>
        <taxon>Metazoa</taxon>
        <taxon>Spiralia</taxon>
        <taxon>Lophotrochozoa</taxon>
        <taxon>Annelida</taxon>
        <taxon>Polychaeta</taxon>
        <taxon>Sedentaria</taxon>
        <taxon>Canalipalpata</taxon>
        <taxon>Sabellida</taxon>
        <taxon>Siboglinidae</taxon>
        <taxon>Ridgeia</taxon>
    </lineage>
</organism>
<dbReference type="EMBL" id="JAODUO010000015">
    <property type="protein sequence ID" value="KAK2193286.1"/>
    <property type="molecule type" value="Genomic_DNA"/>
</dbReference>
<dbReference type="PANTHER" id="PTHR23032">
    <property type="entry name" value="BRO1 DOMAIN-CONTAINING PROTEIN BROX"/>
    <property type="match status" value="1"/>
</dbReference>
<keyword evidence="5" id="KW-1185">Reference proteome</keyword>
<dbReference type="InterPro" id="IPR004328">
    <property type="entry name" value="BRO1_dom"/>
</dbReference>
<dbReference type="Proteomes" id="UP001209878">
    <property type="component" value="Unassembled WGS sequence"/>
</dbReference>
<dbReference type="Gene3D" id="1.25.40.280">
    <property type="entry name" value="alix/aip1 like domains"/>
    <property type="match status" value="1"/>
</dbReference>
<dbReference type="Pfam" id="PF03097">
    <property type="entry name" value="BRO1"/>
    <property type="match status" value="1"/>
</dbReference>
<comment type="caution">
    <text evidence="4">The sequence shown here is derived from an EMBL/GenBank/DDBJ whole genome shotgun (WGS) entry which is preliminary data.</text>
</comment>
<proteinExistence type="inferred from homology"/>
<feature type="compositionally biased region" description="Basic and acidic residues" evidence="2">
    <location>
        <begin position="382"/>
        <end position="411"/>
    </location>
</feature>
<dbReference type="InterPro" id="IPR038499">
    <property type="entry name" value="BRO1_sf"/>
</dbReference>
<sequence>MAHWFHRNPLKATATVSFDFKGITADGKTHGICRKLKETRGQLLLLLSDPNNSTEAVKQATDNYGALLHGVIVSPDQQNPGESKLRYGLQFRWTNTLGGNKALDRHDAVFEQVSMLMNVALWYTKHAAKLAGDEEPSMEQAKEVHKCLRTAAGIYSYIKDSLLSSLTEEAPKGSDIDSRVLTAYLHQCTGEAQEVTIARAIELKHSTSIISSLAYETARMFQAADDSLASLEDNASLKWRKYLQFKINIYTAYAYNYHGETLLAQDKCGDAIGCLQESQKYYAKAAEAGKEYASVRGPGTTARPHEHLFFRKLGPIIKRTLEKCVRENGFIYHQKVPPVVPELELKATYGLAAPEEFTPPQCSPEWTVEAYTAFNITTKPLTAEESKKEKKEEKDLPPVKEEDVSGSKKDPSNSSGCVVS</sequence>
<dbReference type="PROSITE" id="PS51180">
    <property type="entry name" value="BRO1"/>
    <property type="match status" value="1"/>
</dbReference>
<dbReference type="PANTHER" id="PTHR23032:SF13">
    <property type="entry name" value="BRO1 DOMAIN-CONTAINING PROTEIN BROX"/>
    <property type="match status" value="1"/>
</dbReference>
<name>A0AAD9UL19_RIDPI</name>
<protein>
    <recommendedName>
        <fullName evidence="3">BRO1 domain-containing protein</fullName>
    </recommendedName>
</protein>
<accession>A0AAD9UL19</accession>
<feature type="region of interest" description="Disordered" evidence="2">
    <location>
        <begin position="379"/>
        <end position="420"/>
    </location>
</feature>
<dbReference type="AlphaFoldDB" id="A0AAD9UL19"/>
<feature type="domain" description="BRO1" evidence="3">
    <location>
        <begin position="82"/>
        <end position="420"/>
    </location>
</feature>
<dbReference type="SMART" id="SM01041">
    <property type="entry name" value="BRO1"/>
    <property type="match status" value="1"/>
</dbReference>
<dbReference type="InterPro" id="IPR038898">
    <property type="entry name" value="BROX"/>
</dbReference>
<evidence type="ECO:0000313" key="5">
    <source>
        <dbReference type="Proteomes" id="UP001209878"/>
    </source>
</evidence>
<gene>
    <name evidence="4" type="ORF">NP493_16g10019</name>
</gene>
<comment type="similarity">
    <text evidence="1">Belongs to the BROX family.</text>
</comment>
<evidence type="ECO:0000259" key="3">
    <source>
        <dbReference type="PROSITE" id="PS51180"/>
    </source>
</evidence>